<dbReference type="SUPFAM" id="SSF51206">
    <property type="entry name" value="cAMP-binding domain-like"/>
    <property type="match status" value="1"/>
</dbReference>
<dbReference type="InterPro" id="IPR018490">
    <property type="entry name" value="cNMP-bd_dom_sf"/>
</dbReference>
<dbReference type="CDD" id="cd00038">
    <property type="entry name" value="CAP_ED"/>
    <property type="match status" value="1"/>
</dbReference>
<dbReference type="Proteomes" id="UP000077342">
    <property type="component" value="Unassembled WGS sequence"/>
</dbReference>
<keyword evidence="1" id="KW-0812">Transmembrane</keyword>
<dbReference type="InterPro" id="IPR000595">
    <property type="entry name" value="cNMP-bd_dom"/>
</dbReference>
<gene>
    <name evidence="3" type="ORF">A4G28_15295</name>
</gene>
<keyword evidence="4" id="KW-1185">Reference proteome</keyword>
<dbReference type="EMBL" id="LWCI01000143">
    <property type="protein sequence ID" value="KZS59028.1"/>
    <property type="molecule type" value="Genomic_DNA"/>
</dbReference>
<dbReference type="InterPro" id="IPR014710">
    <property type="entry name" value="RmlC-like_jellyroll"/>
</dbReference>
<organism evidence="3 4">
    <name type="scientific">Mycobacterium ostraviense</name>
    <dbReference type="NCBI Taxonomy" id="2738409"/>
    <lineage>
        <taxon>Bacteria</taxon>
        <taxon>Bacillati</taxon>
        <taxon>Actinomycetota</taxon>
        <taxon>Actinomycetes</taxon>
        <taxon>Mycobacteriales</taxon>
        <taxon>Mycobacteriaceae</taxon>
        <taxon>Mycobacterium</taxon>
    </lineage>
</organism>
<dbReference type="AlphaFoldDB" id="A0A162DVP3"/>
<dbReference type="PROSITE" id="PS50042">
    <property type="entry name" value="CNMP_BINDING_3"/>
    <property type="match status" value="1"/>
</dbReference>
<dbReference type="InterPro" id="IPR018488">
    <property type="entry name" value="cNMP-bd_CS"/>
</dbReference>
<keyword evidence="1" id="KW-1133">Transmembrane helix</keyword>
<comment type="caution">
    <text evidence="3">The sequence shown here is derived from an EMBL/GenBank/DDBJ whole genome shotgun (WGS) entry which is preliminary data.</text>
</comment>
<accession>A0A162DVP3</accession>
<feature type="transmembrane region" description="Helical" evidence="1">
    <location>
        <begin position="12"/>
        <end position="31"/>
    </location>
</feature>
<evidence type="ECO:0000259" key="2">
    <source>
        <dbReference type="PROSITE" id="PS50042"/>
    </source>
</evidence>
<evidence type="ECO:0000256" key="1">
    <source>
        <dbReference type="SAM" id="Phobius"/>
    </source>
</evidence>
<keyword evidence="1" id="KW-0472">Membrane</keyword>
<proteinExistence type="predicted"/>
<evidence type="ECO:0000313" key="3">
    <source>
        <dbReference type="EMBL" id="KZS59028.1"/>
    </source>
</evidence>
<feature type="domain" description="Cyclic nucleotide-binding" evidence="2">
    <location>
        <begin position="96"/>
        <end position="148"/>
    </location>
</feature>
<protein>
    <recommendedName>
        <fullName evidence="2">Cyclic nucleotide-binding domain-containing protein</fullName>
    </recommendedName>
</protein>
<dbReference type="Gene3D" id="2.60.120.10">
    <property type="entry name" value="Jelly Rolls"/>
    <property type="match status" value="1"/>
</dbReference>
<dbReference type="PROSITE" id="PS00888">
    <property type="entry name" value="CNMP_BINDING_1"/>
    <property type="match status" value="1"/>
</dbReference>
<reference evidence="4" key="1">
    <citation type="submission" date="2016-04" db="EMBL/GenBank/DDBJ databases">
        <authorList>
            <person name="Strapagiel D."/>
            <person name="Borowka P."/>
            <person name="Marciniak B."/>
            <person name="Bakula Z."/>
            <person name="Van Ingen J."/>
            <person name="Safianowska A."/>
            <person name="Dziadek J."/>
            <person name="Jagielski T."/>
        </authorList>
    </citation>
    <scope>NUCLEOTIDE SEQUENCE [LARGE SCALE GENOMIC DNA]</scope>
    <source>
        <strain evidence="4">1010001458</strain>
    </source>
</reference>
<dbReference type="RefSeq" id="WP_075512573.1">
    <property type="nucleotide sequence ID" value="NZ_CP089224.1"/>
</dbReference>
<sequence>MLLQSINTVPGWVLFSFSIAPVYAMIYKAMLFTKAALFHREWALETPPTPRYSADAPGVARRNGRGNIEGVDYGVGMAYEIFHSKHHRAVAATQTYLAGVPVVTEGETGNEIFFVVDGAVESSNNGQSLWTMGKGTFFGGRSLIVEEPPLDSRHHSAVTGGFPGRGG</sequence>
<name>A0A162DVP3_9MYCO</name>
<dbReference type="Pfam" id="PF00027">
    <property type="entry name" value="cNMP_binding"/>
    <property type="match status" value="1"/>
</dbReference>
<evidence type="ECO:0000313" key="4">
    <source>
        <dbReference type="Proteomes" id="UP000077342"/>
    </source>
</evidence>